<feature type="region of interest" description="Disordered" evidence="4">
    <location>
        <begin position="283"/>
        <end position="310"/>
    </location>
</feature>
<evidence type="ECO:0000256" key="1">
    <source>
        <dbReference type="ARBA" id="ARBA00022614"/>
    </source>
</evidence>
<evidence type="ECO:0000313" key="6">
    <source>
        <dbReference type="Proteomes" id="UP001516023"/>
    </source>
</evidence>
<dbReference type="Proteomes" id="UP001516023">
    <property type="component" value="Unassembled WGS sequence"/>
</dbReference>
<dbReference type="PANTHER" id="PTHR48056">
    <property type="entry name" value="LRR RECEPTOR-LIKE SERINE/THREONINE-PROTEIN KINASE-RELATED"/>
    <property type="match status" value="1"/>
</dbReference>
<dbReference type="EMBL" id="JABMIG020000242">
    <property type="protein sequence ID" value="KAL3784129.1"/>
    <property type="molecule type" value="Genomic_DNA"/>
</dbReference>
<evidence type="ECO:0008006" key="7">
    <source>
        <dbReference type="Google" id="ProtNLM"/>
    </source>
</evidence>
<feature type="compositionally biased region" description="Basic and acidic residues" evidence="4">
    <location>
        <begin position="125"/>
        <end position="141"/>
    </location>
</feature>
<sequence length="932" mass="101640">MSKSFAAPNADIGTSAANDVVSECETRPAARYHIVLQLLVNAPKFTDELFRLKEEELNLRSRPDIEESSYAGLVADGSKVVEGEKVDVAHVSETNGDEISTLENVRQAVSRSDDRPLRAQVPCDSRSKHEAANIGSDDPKAHNPNVIASDLVASSSKGSAKIESDLSNADEGKGSIGVAGQSHSHSTDVPRYHKLEGMLESTHSNACIGIETAEVVMGNTCDESPPAPFSLHCHTCEDGQKTKNNAGMVTLPSINNQGPSPPLSVHLADAAITEKLSRVGAASRVKSDESAGSVVQPPSMPESKHPKLEKALPSPAVRQASATHPEVNIDYGLHSSPRVIQRYGDTPSESIDVPSQTMPNDHIQEEEGREDVIMIPEAFRVVANAPVELADVEVAELIESDRSTFQLKKRDACIASILFAAIAIALGVTVSLTRDASPPVDRAEPTIILSPSLKPTFLPPPSMQPSSIQPSSQPSLSIKDATERNVLQRNVTFDMMDDTNARVLALDWINSKDKMMLVASDENLFQRYILVLLALEYSNLGWLSDAKSDDNECYWLGVECDKGGHAIKLKLGDYSLDGTLPPEIGSLHYLQKLSMNIGNLKELKVLSLDTNELTGTVPLEIGNLKKLTKLSLDSHLFTGSLPSNLGDLIALTALDISGNGFSGTLPPELGNLNKLTEFDAHDNYFFGTLPSELGNLSNLTQLYLNANSFTGLLPSELGNLNMLATLNIVYNEFMGTLPSKLGNLRRLTLLHLYYNKFTGILPSELGNLNEITDLQISVNGFTGTLPTEIGNLNKLSTIRFNENQFTGTVPTELGRLKMLEELYLFSNKIGDLTKLYQLYVGGNQFTGTLPAQLGLLTELTYFGIEENKFNGTIPLWIGDLRYLKLLWLQNNQFTGTFPLEIRDFSYLVDFCLNDNKFTGSLPAERQTNWDCT</sequence>
<proteinExistence type="predicted"/>
<organism evidence="5 6">
    <name type="scientific">Cyclotella cryptica</name>
    <dbReference type="NCBI Taxonomy" id="29204"/>
    <lineage>
        <taxon>Eukaryota</taxon>
        <taxon>Sar</taxon>
        <taxon>Stramenopiles</taxon>
        <taxon>Ochrophyta</taxon>
        <taxon>Bacillariophyta</taxon>
        <taxon>Coscinodiscophyceae</taxon>
        <taxon>Thalassiosirophycidae</taxon>
        <taxon>Stephanodiscales</taxon>
        <taxon>Stephanodiscaceae</taxon>
        <taxon>Cyclotella</taxon>
    </lineage>
</organism>
<name>A0ABD3P8H1_9STRA</name>
<keyword evidence="2" id="KW-0677">Repeat</keyword>
<dbReference type="InterPro" id="IPR050647">
    <property type="entry name" value="Plant_LRR-RLKs"/>
</dbReference>
<dbReference type="SMART" id="SM00369">
    <property type="entry name" value="LRR_TYP"/>
    <property type="match status" value="5"/>
</dbReference>
<dbReference type="InterPro" id="IPR001611">
    <property type="entry name" value="Leu-rich_rpt"/>
</dbReference>
<keyword evidence="1" id="KW-0433">Leucine-rich repeat</keyword>
<gene>
    <name evidence="5" type="ORF">HJC23_005787</name>
</gene>
<dbReference type="Gene3D" id="3.80.10.10">
    <property type="entry name" value="Ribonuclease Inhibitor"/>
    <property type="match status" value="3"/>
</dbReference>
<dbReference type="InterPro" id="IPR003591">
    <property type="entry name" value="Leu-rich_rpt_typical-subtyp"/>
</dbReference>
<dbReference type="PROSITE" id="PS51450">
    <property type="entry name" value="LRR"/>
    <property type="match status" value="1"/>
</dbReference>
<evidence type="ECO:0000256" key="2">
    <source>
        <dbReference type="ARBA" id="ARBA00022737"/>
    </source>
</evidence>
<reference evidence="5 6" key="1">
    <citation type="journal article" date="2020" name="G3 (Bethesda)">
        <title>Improved Reference Genome for Cyclotella cryptica CCMP332, a Model for Cell Wall Morphogenesis, Salinity Adaptation, and Lipid Production in Diatoms (Bacillariophyta).</title>
        <authorList>
            <person name="Roberts W.R."/>
            <person name="Downey K.M."/>
            <person name="Ruck E.C."/>
            <person name="Traller J.C."/>
            <person name="Alverson A.J."/>
        </authorList>
    </citation>
    <scope>NUCLEOTIDE SEQUENCE [LARGE SCALE GENOMIC DNA]</scope>
    <source>
        <strain evidence="5 6">CCMP332</strain>
    </source>
</reference>
<dbReference type="AlphaFoldDB" id="A0ABD3P8H1"/>
<dbReference type="FunFam" id="3.80.10.10:FF:000095">
    <property type="entry name" value="LRR receptor-like serine/threonine-protein kinase GSO1"/>
    <property type="match status" value="1"/>
</dbReference>
<dbReference type="Pfam" id="PF00560">
    <property type="entry name" value="LRR_1"/>
    <property type="match status" value="3"/>
</dbReference>
<keyword evidence="6" id="KW-1185">Reference proteome</keyword>
<comment type="caution">
    <text evidence="5">The sequence shown here is derived from an EMBL/GenBank/DDBJ whole genome shotgun (WGS) entry which is preliminary data.</text>
</comment>
<feature type="region of interest" description="Disordered" evidence="4">
    <location>
        <begin position="105"/>
        <end position="144"/>
    </location>
</feature>
<protein>
    <recommendedName>
        <fullName evidence="7">Leucine-rich repeat-containing N-terminal plant-type domain-containing protein</fullName>
    </recommendedName>
</protein>
<dbReference type="InterPro" id="IPR032675">
    <property type="entry name" value="LRR_dom_sf"/>
</dbReference>
<dbReference type="FunFam" id="3.80.10.10:FF:000041">
    <property type="entry name" value="LRR receptor-like serine/threonine-protein kinase ERECTA"/>
    <property type="match status" value="1"/>
</dbReference>
<dbReference type="SUPFAM" id="SSF52058">
    <property type="entry name" value="L domain-like"/>
    <property type="match status" value="1"/>
</dbReference>
<evidence type="ECO:0000256" key="3">
    <source>
        <dbReference type="ARBA" id="ARBA00023136"/>
    </source>
</evidence>
<dbReference type="GO" id="GO:0016020">
    <property type="term" value="C:membrane"/>
    <property type="evidence" value="ECO:0007669"/>
    <property type="project" value="UniProtKB-SubCell"/>
</dbReference>
<keyword evidence="3" id="KW-0472">Membrane</keyword>
<evidence type="ECO:0000256" key="4">
    <source>
        <dbReference type="SAM" id="MobiDB-lite"/>
    </source>
</evidence>
<accession>A0ABD3P8H1</accession>
<evidence type="ECO:0000313" key="5">
    <source>
        <dbReference type="EMBL" id="KAL3784129.1"/>
    </source>
</evidence>
<feature type="region of interest" description="Disordered" evidence="4">
    <location>
        <begin position="157"/>
        <end position="188"/>
    </location>
</feature>